<keyword evidence="3" id="KW-1185">Reference proteome</keyword>
<dbReference type="AlphaFoldDB" id="A0A1R1XXB2"/>
<evidence type="ECO:0000313" key="3">
    <source>
        <dbReference type="Proteomes" id="UP000187429"/>
    </source>
</evidence>
<proteinExistence type="predicted"/>
<feature type="compositionally biased region" description="Polar residues" evidence="1">
    <location>
        <begin position="171"/>
        <end position="185"/>
    </location>
</feature>
<dbReference type="OrthoDB" id="5678229at2759"/>
<feature type="region of interest" description="Disordered" evidence="1">
    <location>
        <begin position="486"/>
        <end position="506"/>
    </location>
</feature>
<comment type="caution">
    <text evidence="2">The sequence shown here is derived from an EMBL/GenBank/DDBJ whole genome shotgun (WGS) entry which is preliminary data.</text>
</comment>
<evidence type="ECO:0000256" key="1">
    <source>
        <dbReference type="SAM" id="MobiDB-lite"/>
    </source>
</evidence>
<feature type="compositionally biased region" description="Basic and acidic residues" evidence="1">
    <location>
        <begin position="596"/>
        <end position="609"/>
    </location>
</feature>
<feature type="compositionally biased region" description="Basic residues" evidence="1">
    <location>
        <begin position="618"/>
        <end position="637"/>
    </location>
</feature>
<feature type="region of interest" description="Disordered" evidence="1">
    <location>
        <begin position="148"/>
        <end position="188"/>
    </location>
</feature>
<protein>
    <submittedName>
        <fullName evidence="2">Uncharacterized protein</fullName>
    </submittedName>
</protein>
<feature type="region of interest" description="Disordered" evidence="1">
    <location>
        <begin position="45"/>
        <end position="65"/>
    </location>
</feature>
<feature type="compositionally biased region" description="Basic residues" evidence="1">
    <location>
        <begin position="88"/>
        <end position="107"/>
    </location>
</feature>
<feature type="region of interest" description="Disordered" evidence="1">
    <location>
        <begin position="88"/>
        <end position="123"/>
    </location>
</feature>
<dbReference type="EMBL" id="LSSM01003045">
    <property type="protein sequence ID" value="OMJ19311.1"/>
    <property type="molecule type" value="Genomic_DNA"/>
</dbReference>
<feature type="compositionally biased region" description="Basic and acidic residues" evidence="1">
    <location>
        <begin position="638"/>
        <end position="653"/>
    </location>
</feature>
<organism evidence="2 3">
    <name type="scientific">Smittium culicis</name>
    <dbReference type="NCBI Taxonomy" id="133412"/>
    <lineage>
        <taxon>Eukaryota</taxon>
        <taxon>Fungi</taxon>
        <taxon>Fungi incertae sedis</taxon>
        <taxon>Zoopagomycota</taxon>
        <taxon>Kickxellomycotina</taxon>
        <taxon>Harpellomycetes</taxon>
        <taxon>Harpellales</taxon>
        <taxon>Legeriomycetaceae</taxon>
        <taxon>Smittium</taxon>
    </lineage>
</organism>
<reference evidence="3" key="1">
    <citation type="submission" date="2017-01" db="EMBL/GenBank/DDBJ databases">
        <authorList>
            <person name="Wang Y."/>
            <person name="White M."/>
            <person name="Kvist S."/>
            <person name="Moncalvo J.-M."/>
        </authorList>
    </citation>
    <scope>NUCLEOTIDE SEQUENCE [LARGE SCALE GENOMIC DNA]</scope>
    <source>
        <strain evidence="3">ID-206-W2</strain>
    </source>
</reference>
<accession>A0A1R1XXB2</accession>
<evidence type="ECO:0000313" key="2">
    <source>
        <dbReference type="EMBL" id="OMJ19311.1"/>
    </source>
</evidence>
<name>A0A1R1XXB2_9FUNG</name>
<dbReference type="Proteomes" id="UP000187429">
    <property type="component" value="Unassembled WGS sequence"/>
</dbReference>
<feature type="region of interest" description="Disordered" evidence="1">
    <location>
        <begin position="595"/>
        <end position="688"/>
    </location>
</feature>
<gene>
    <name evidence="2" type="ORF">AYI69_g6674</name>
</gene>
<sequence>MKTKEKNRSTSNKQRLEKYSFDMLFRDDENFDFESMPSIYAVSNSSSKTLAVPKKKKKISKSKHDVSILTSKYNFHEECKKKFIKKAKKKNFPGRKNKQIKNRKPKNSTKSTSSTQEAKSKSLRTARIGSWIRNYSYLNDSIYSLSQSSNSGSKYTSPKPINKDKAELCNEPNNDLRVSNDSNRASFRKSGSENDIYIEKLLSIHSRLSDLSQKIKDENIRYSSEKMGRSQKSYNPSDGRFNSSINDFMYNQNFQNQRSLDKFIRPSSEIKKPQKIYRYNDRIPKINEHYYGTHVNFEHNNSNHERNRDYIVVDVDSYRDGYNYGHRELPSDEVKIQMPGYPNNSCSSNESEGLKSAFGNATFMDYLIMKENRPKLKSCAPFYQNPKFRNKKDKNSQFHQDAASFRAGLTRNAYFDYKSHLYKKPQNYEEFSKKDSYERYKYDNYAQNFDRYNNRDIYYNEKCVRNSEIPLNYLLKRKKEFYDDVKSRSTGNSNGNGDIISVDDISDYGNGRQRRNKVFNDNSYFLDRSNPNRNIHKHRFTGENSKNRTHIGRVSIESISYGSVPENFSNSFHDLESYNKASQKVLPISNYLKSGSSKEYKRNSKDIKKSKPPILKARQLKKKKSNSSKSHTQAKKKSIPELKKKDKDVEKKSSSQKLKGKKSKESIQSSKRKSENKLENYGKYQNYNKKEKSLADINDFGYFNPAESKYNNDMDYNQTREIEKGNQKGILCCFNKPLSY</sequence>